<name>A0A6P7G1L9_DIAVI</name>
<accession>A0A6P7G1L9</accession>
<dbReference type="InParanoid" id="A0A6P7G1L9"/>
<dbReference type="PANTHER" id="PTHR13603:SF1">
    <property type="entry name" value="TRANSMEMBRANE PROTEIN 186"/>
    <property type="match status" value="1"/>
</dbReference>
<keyword evidence="7" id="KW-0496">Mitochondrion</keyword>
<evidence type="ECO:0000256" key="4">
    <source>
        <dbReference type="ARBA" id="ARBA00022692"/>
    </source>
</evidence>
<feature type="transmembrane region" description="Helical" evidence="9">
    <location>
        <begin position="103"/>
        <end position="121"/>
    </location>
</feature>
<reference evidence="10" key="1">
    <citation type="submission" date="2025-08" db="UniProtKB">
        <authorList>
            <consortium name="RefSeq"/>
        </authorList>
    </citation>
    <scope>IDENTIFICATION</scope>
    <source>
        <tissue evidence="10">Whole insect</tissue>
    </source>
</reference>
<comment type="subcellular location">
    <subcellularLocation>
        <location evidence="1">Mitochondrion inner membrane</location>
        <topology evidence="1">Multi-pass membrane protein</topology>
    </subcellularLocation>
</comment>
<dbReference type="GO" id="GO:0005743">
    <property type="term" value="C:mitochondrial inner membrane"/>
    <property type="evidence" value="ECO:0007669"/>
    <property type="project" value="UniProtKB-SubCell"/>
</dbReference>
<protein>
    <recommendedName>
        <fullName evidence="3">Transmembrane protein 186</fullName>
    </recommendedName>
</protein>
<dbReference type="FunCoup" id="A0A6P7G1L9">
    <property type="interactions" value="1842"/>
</dbReference>
<proteinExistence type="inferred from homology"/>
<evidence type="ECO:0000256" key="6">
    <source>
        <dbReference type="ARBA" id="ARBA00022989"/>
    </source>
</evidence>
<gene>
    <name evidence="10" type="primary">LOC114336599</name>
</gene>
<evidence type="ECO:0000256" key="7">
    <source>
        <dbReference type="ARBA" id="ARBA00023128"/>
    </source>
</evidence>
<evidence type="ECO:0000256" key="8">
    <source>
        <dbReference type="ARBA" id="ARBA00023136"/>
    </source>
</evidence>
<dbReference type="RefSeq" id="XP_028142766.1">
    <property type="nucleotide sequence ID" value="XM_028286965.1"/>
</dbReference>
<evidence type="ECO:0000256" key="2">
    <source>
        <dbReference type="ARBA" id="ARBA00007020"/>
    </source>
</evidence>
<evidence type="ECO:0000256" key="1">
    <source>
        <dbReference type="ARBA" id="ARBA00004448"/>
    </source>
</evidence>
<comment type="similarity">
    <text evidence="2">Belongs to the TMEM186 family.</text>
</comment>
<evidence type="ECO:0000256" key="9">
    <source>
        <dbReference type="SAM" id="Phobius"/>
    </source>
</evidence>
<evidence type="ECO:0000256" key="3">
    <source>
        <dbReference type="ARBA" id="ARBA00014604"/>
    </source>
</evidence>
<dbReference type="InterPro" id="IPR026571">
    <property type="entry name" value="Tmem186"/>
</dbReference>
<sequence length="207" mass="23782">MFKLLKTLQTFKPTISKEISTACLISSNISNNRLINQNVHLFSSDQNNTQSSKSNFNTVYRLPFIKYFSVINRVKFYQTVLTGIAIPTSFALNLMNFINTDTFQVISIIGLTGCISLYGAGHVTSKFIGFIYYDEERDVAKIAYVDFWGWRKDVEMPVSDIVPSEDIPFSVTNKLYMKFKRYSTPEVLKYNLRLGIIYDGEQLKKVL</sequence>
<keyword evidence="6 9" id="KW-1133">Transmembrane helix</keyword>
<dbReference type="AlphaFoldDB" id="A0A6P7G1L9"/>
<evidence type="ECO:0000313" key="10">
    <source>
        <dbReference type="RefSeq" id="XP_028142766.1"/>
    </source>
</evidence>
<organism evidence="10">
    <name type="scientific">Diabrotica virgifera virgifera</name>
    <name type="common">western corn rootworm</name>
    <dbReference type="NCBI Taxonomy" id="50390"/>
    <lineage>
        <taxon>Eukaryota</taxon>
        <taxon>Metazoa</taxon>
        <taxon>Ecdysozoa</taxon>
        <taxon>Arthropoda</taxon>
        <taxon>Hexapoda</taxon>
        <taxon>Insecta</taxon>
        <taxon>Pterygota</taxon>
        <taxon>Neoptera</taxon>
        <taxon>Endopterygota</taxon>
        <taxon>Coleoptera</taxon>
        <taxon>Polyphaga</taxon>
        <taxon>Cucujiformia</taxon>
        <taxon>Chrysomeloidea</taxon>
        <taxon>Chrysomelidae</taxon>
        <taxon>Galerucinae</taxon>
        <taxon>Diabroticina</taxon>
        <taxon>Diabroticites</taxon>
        <taxon>Diabrotica</taxon>
    </lineage>
</organism>
<keyword evidence="5" id="KW-0999">Mitochondrion inner membrane</keyword>
<keyword evidence="4 9" id="KW-0812">Transmembrane</keyword>
<feature type="transmembrane region" description="Helical" evidence="9">
    <location>
        <begin position="76"/>
        <end position="97"/>
    </location>
</feature>
<keyword evidence="8 9" id="KW-0472">Membrane</keyword>
<evidence type="ECO:0000256" key="5">
    <source>
        <dbReference type="ARBA" id="ARBA00022792"/>
    </source>
</evidence>
<dbReference type="PANTHER" id="PTHR13603">
    <property type="entry name" value="TRANSMEMBRANE PROTEIN 186"/>
    <property type="match status" value="1"/>
</dbReference>